<dbReference type="Proteomes" id="UP000709295">
    <property type="component" value="Unassembled WGS sequence"/>
</dbReference>
<name>A0A8J5MIA5_9STRA</name>
<sequence>MEVEVRVVRTRVWLSSSQFLNQDGLLSLTRVGEIESVAHATLRSVQGKNGDQCSLEEMTRQQGQHKRFCTVTATWEDLGIAPGSNCPKFSLPEELAQTSIKKKTNQQANLPRLDFQLFLLRPRSRGGTSARSGPTTVYLGTSGWQLSEKDVEALVSSREVVFLTTLQDDLGSLEVKLRYVSSNDPSRSQTKGLAAEDDTEAPAGFTINWSSSEALQKDLAEKARQKAEADKKLIAQLKQTASKAAKLLETRDLLLVLLYRSRAASRIQRQFRLLQYKKQEIITKLREEEEERKAAKKGKVRDKVIARNRRALDFIPSTMANMALKHNELAATTTVPQLHIKNFVCSANLGMRFDLTNLLVKSHRRAELVPKKNCILMKLHNPKATAMLFANGKLVCTGADTEEAIKNVARRFTQVIQKMDFPGVNLIDFKIQNVVGTCDLGFRVLVEALAFAHSDRCTYEPELYPALIYRLEKPQVKVLVFVSGKVVFTDSKEPRELYAACEAIFPVLSQFKDPKPVDPSSVATNDGLSRPHLKMDTSDESHLDD</sequence>
<feature type="coiled-coil region" evidence="1">
    <location>
        <begin position="212"/>
        <end position="240"/>
    </location>
</feature>
<accession>A0A8J5MIA5</accession>
<evidence type="ECO:0000256" key="1">
    <source>
        <dbReference type="SAM" id="Coils"/>
    </source>
</evidence>
<dbReference type="GO" id="GO:0003677">
    <property type="term" value="F:DNA binding"/>
    <property type="evidence" value="ECO:0007669"/>
    <property type="project" value="InterPro"/>
</dbReference>
<evidence type="ECO:0000256" key="2">
    <source>
        <dbReference type="SAM" id="MobiDB-lite"/>
    </source>
</evidence>
<gene>
    <name evidence="3" type="ORF">JG688_00003678</name>
</gene>
<dbReference type="EMBL" id="JAENGY010000118">
    <property type="protein sequence ID" value="KAG6973129.1"/>
    <property type="molecule type" value="Genomic_DNA"/>
</dbReference>
<feature type="compositionally biased region" description="Basic and acidic residues" evidence="2">
    <location>
        <begin position="533"/>
        <end position="545"/>
    </location>
</feature>
<keyword evidence="1" id="KW-0175">Coiled coil</keyword>
<proteinExistence type="predicted"/>
<dbReference type="AlphaFoldDB" id="A0A8J5MIA5"/>
<dbReference type="FunFam" id="3.30.310.10:FF:000028">
    <property type="entry name" value="TATA-box-binding protein"/>
    <property type="match status" value="1"/>
</dbReference>
<evidence type="ECO:0000313" key="4">
    <source>
        <dbReference type="Proteomes" id="UP000709295"/>
    </source>
</evidence>
<reference evidence="3" key="1">
    <citation type="submission" date="2021-01" db="EMBL/GenBank/DDBJ databases">
        <title>Phytophthora aleatoria, a newly-described species from Pinus radiata is distinct from Phytophthora cactorum isolates based on comparative genomics.</title>
        <authorList>
            <person name="Mcdougal R."/>
            <person name="Panda P."/>
            <person name="Williams N."/>
            <person name="Studholme D.J."/>
        </authorList>
    </citation>
    <scope>NUCLEOTIDE SEQUENCE</scope>
    <source>
        <strain evidence="3">NZFS 4037</strain>
    </source>
</reference>
<keyword evidence="4" id="KW-1185">Reference proteome</keyword>
<feature type="region of interest" description="Disordered" evidence="2">
    <location>
        <begin position="513"/>
        <end position="545"/>
    </location>
</feature>
<organism evidence="3 4">
    <name type="scientific">Phytophthora aleatoria</name>
    <dbReference type="NCBI Taxonomy" id="2496075"/>
    <lineage>
        <taxon>Eukaryota</taxon>
        <taxon>Sar</taxon>
        <taxon>Stramenopiles</taxon>
        <taxon>Oomycota</taxon>
        <taxon>Peronosporomycetes</taxon>
        <taxon>Peronosporales</taxon>
        <taxon>Peronosporaceae</taxon>
        <taxon>Phytophthora</taxon>
    </lineage>
</organism>
<dbReference type="FunFam" id="3.30.310.10:FF:000023">
    <property type="entry name" value="TATA-box-binding protein 2"/>
    <property type="match status" value="1"/>
</dbReference>
<dbReference type="InterPro" id="IPR000814">
    <property type="entry name" value="TBP"/>
</dbReference>
<evidence type="ECO:0000313" key="3">
    <source>
        <dbReference type="EMBL" id="KAG6973129.1"/>
    </source>
</evidence>
<dbReference type="PANTHER" id="PTHR10126">
    <property type="entry name" value="TATA-BOX BINDING PROTEIN"/>
    <property type="match status" value="1"/>
</dbReference>
<dbReference type="GO" id="GO:0006352">
    <property type="term" value="P:DNA-templated transcription initiation"/>
    <property type="evidence" value="ECO:0007669"/>
    <property type="project" value="InterPro"/>
</dbReference>
<comment type="caution">
    <text evidence="3">The sequence shown here is derived from an EMBL/GenBank/DDBJ whole genome shotgun (WGS) entry which is preliminary data.</text>
</comment>
<dbReference type="Pfam" id="PF00352">
    <property type="entry name" value="TBP"/>
    <property type="match status" value="2"/>
</dbReference>
<protein>
    <recommendedName>
        <fullName evidence="5">TATA-box-binding protein</fullName>
    </recommendedName>
</protein>
<evidence type="ECO:0008006" key="5">
    <source>
        <dbReference type="Google" id="ProtNLM"/>
    </source>
</evidence>